<evidence type="ECO:0000313" key="2">
    <source>
        <dbReference type="Proteomes" id="UP000196102"/>
    </source>
</evidence>
<dbReference type="Proteomes" id="UP000196102">
    <property type="component" value="Unassembled WGS sequence"/>
</dbReference>
<evidence type="ECO:0000313" key="1">
    <source>
        <dbReference type="EMBL" id="OUS11147.1"/>
    </source>
</evidence>
<gene>
    <name evidence="1" type="ORF">A9Q93_11780</name>
</gene>
<dbReference type="AlphaFoldDB" id="A0A1Z8ALE0"/>
<comment type="caution">
    <text evidence="1">The sequence shown here is derived from an EMBL/GenBank/DDBJ whole genome shotgun (WGS) entry which is preliminary data.</text>
</comment>
<dbReference type="RefSeq" id="WP_303687641.1">
    <property type="nucleotide sequence ID" value="NZ_CAJXYO010000029.1"/>
</dbReference>
<sequence>MGLLDIKNFENFTDRRQSRFSPTLAVDNGVPTFNEIYAPTDGFILSVSVIWKPFGNHSEHQDDD</sequence>
<proteinExistence type="predicted"/>
<reference evidence="2" key="1">
    <citation type="journal article" date="2017" name="Proc. Natl. Acad. Sci. U.S.A.">
        <title>Simulation of Deepwater Horizon oil plume reveals substrate specialization within a complex community of hydrocarbon-degraders.</title>
        <authorList>
            <person name="Hu P."/>
            <person name="Dubinsky E.A."/>
            <person name="Probst A.J."/>
            <person name="Wang J."/>
            <person name="Sieber C.M.K."/>
            <person name="Tom L.M."/>
            <person name="Gardinali P."/>
            <person name="Banfield J.F."/>
            <person name="Atlas R.M."/>
            <person name="Andersen G.L."/>
        </authorList>
    </citation>
    <scope>NUCLEOTIDE SEQUENCE [LARGE SCALE GENOMIC DNA]</scope>
</reference>
<dbReference type="EMBL" id="MAAX01000183">
    <property type="protein sequence ID" value="OUS11147.1"/>
    <property type="molecule type" value="Genomic_DNA"/>
</dbReference>
<protein>
    <submittedName>
        <fullName evidence="1">Uncharacterized protein</fullName>
    </submittedName>
</protein>
<accession>A0A1Z8ALE0</accession>
<organism evidence="1 2">
    <name type="scientific">Nonlabens dokdonensis</name>
    <dbReference type="NCBI Taxonomy" id="328515"/>
    <lineage>
        <taxon>Bacteria</taxon>
        <taxon>Pseudomonadati</taxon>
        <taxon>Bacteroidota</taxon>
        <taxon>Flavobacteriia</taxon>
        <taxon>Flavobacteriales</taxon>
        <taxon>Flavobacteriaceae</taxon>
        <taxon>Nonlabens</taxon>
    </lineage>
</organism>
<name>A0A1Z8ALE0_9FLAO</name>